<sequence length="435" mass="48367">MVFSETFYALTFPAITFAYLNSRKSPTKDVGDIKKERNQADKAEMAKVQEYNRFRNKYLVVLCTVMAGDWLQGPYVYSLYRSHGLEMNAISILLVTGFLSSAVFGALVGSISDQYGRKRSCLWFTVLYSIASILATIPNFPLLMIGKIIGGISTSLLYSVFESWMVSQHFKEGFTTPMLSQTFSWGTFLNGLIAILCGLFADSLVSRAGNSAPFYAAIVVFFTGAVLIYSLWNENYGNTEKSEKTTDALLNSLKQITQDRRIALVGMLQVLFEGAMFSVISLWGPILEAASVDQKELPYGIIFSSFMVSMMIGSLSFQYLCDRQWSITDIGKICFLVSGLALISTKLIQTQNWIFWCFNAFEFACGMYFPMMGTLRSNYIPENSRSTIMNLFGIPLNIFVATILLLSANTSATSLLTVCSMNLLAAFGRLFCVGA</sequence>
<evidence type="ECO:0000313" key="13">
    <source>
        <dbReference type="EMBL" id="KAK9718287.1"/>
    </source>
</evidence>
<dbReference type="SUPFAM" id="SSF103473">
    <property type="entry name" value="MFS general substrate transporter"/>
    <property type="match status" value="1"/>
</dbReference>
<feature type="transmembrane region" description="Helical" evidence="12">
    <location>
        <begin position="297"/>
        <end position="317"/>
    </location>
</feature>
<reference evidence="13 14" key="1">
    <citation type="submission" date="2023-04" db="EMBL/GenBank/DDBJ databases">
        <title>Genome of Basidiobolus ranarum AG-B5.</title>
        <authorList>
            <person name="Stajich J.E."/>
            <person name="Carter-House D."/>
            <person name="Gryganskyi A."/>
        </authorList>
    </citation>
    <scope>NUCLEOTIDE SEQUENCE [LARGE SCALE GENOMIC DNA]</scope>
    <source>
        <strain evidence="13 14">AG-B5</strain>
    </source>
</reference>
<organism evidence="13 14">
    <name type="scientific">Basidiobolus ranarum</name>
    <dbReference type="NCBI Taxonomy" id="34480"/>
    <lineage>
        <taxon>Eukaryota</taxon>
        <taxon>Fungi</taxon>
        <taxon>Fungi incertae sedis</taxon>
        <taxon>Zoopagomycota</taxon>
        <taxon>Entomophthoromycotina</taxon>
        <taxon>Basidiobolomycetes</taxon>
        <taxon>Basidiobolales</taxon>
        <taxon>Basidiobolaceae</taxon>
        <taxon>Basidiobolus</taxon>
    </lineage>
</organism>
<keyword evidence="8" id="KW-0406">Ion transport</keyword>
<keyword evidence="6 12" id="KW-0812">Transmembrane</keyword>
<keyword evidence="9 12" id="KW-0472">Membrane</keyword>
<dbReference type="InterPro" id="IPR008509">
    <property type="entry name" value="MOT2/MFSD5"/>
</dbReference>
<dbReference type="InterPro" id="IPR036259">
    <property type="entry name" value="MFS_trans_sf"/>
</dbReference>
<dbReference type="CDD" id="cd17487">
    <property type="entry name" value="MFS_MFSD5_like"/>
    <property type="match status" value="1"/>
</dbReference>
<dbReference type="Proteomes" id="UP001479436">
    <property type="component" value="Unassembled WGS sequence"/>
</dbReference>
<keyword evidence="14" id="KW-1185">Reference proteome</keyword>
<evidence type="ECO:0000256" key="6">
    <source>
        <dbReference type="ARBA" id="ARBA00022692"/>
    </source>
</evidence>
<gene>
    <name evidence="13" type="ORF">K7432_005607</name>
</gene>
<evidence type="ECO:0000256" key="1">
    <source>
        <dbReference type="ARBA" id="ARBA00003019"/>
    </source>
</evidence>
<feature type="transmembrane region" description="Helical" evidence="12">
    <location>
        <begin position="387"/>
        <end position="406"/>
    </location>
</feature>
<dbReference type="PANTHER" id="PTHR23516">
    <property type="entry name" value="SAM (S-ADENOSYL METHIONINE) TRANSPORTER"/>
    <property type="match status" value="1"/>
</dbReference>
<comment type="function">
    <text evidence="1">Mediates high-affinity intracellular uptake of the rare oligo-element molybdenum.</text>
</comment>
<comment type="subcellular location">
    <subcellularLocation>
        <location evidence="2">Cell membrane</location>
        <topology evidence="2">Multi-pass membrane protein</topology>
    </subcellularLocation>
</comment>
<evidence type="ECO:0000256" key="11">
    <source>
        <dbReference type="ARBA" id="ARBA00032555"/>
    </source>
</evidence>
<protein>
    <recommendedName>
        <fullName evidence="3">Molybdate-anion transporter</fullName>
    </recommendedName>
    <alternativeName>
        <fullName evidence="10">Major facilitator superfamily domain-containing protein 5</fullName>
    </alternativeName>
    <alternativeName>
        <fullName evidence="11">Molybdate transporter 2 homolog</fullName>
    </alternativeName>
</protein>
<dbReference type="Pfam" id="PF05631">
    <property type="entry name" value="MFS_5"/>
    <property type="match status" value="1"/>
</dbReference>
<feature type="transmembrane region" description="Helical" evidence="12">
    <location>
        <begin position="58"/>
        <end position="77"/>
    </location>
</feature>
<evidence type="ECO:0000256" key="4">
    <source>
        <dbReference type="ARBA" id="ARBA00022448"/>
    </source>
</evidence>
<feature type="transmembrane region" description="Helical" evidence="12">
    <location>
        <begin position="182"/>
        <end position="201"/>
    </location>
</feature>
<evidence type="ECO:0000256" key="12">
    <source>
        <dbReference type="SAM" id="Phobius"/>
    </source>
</evidence>
<evidence type="ECO:0000313" key="14">
    <source>
        <dbReference type="Proteomes" id="UP001479436"/>
    </source>
</evidence>
<feature type="transmembrane region" description="Helical" evidence="12">
    <location>
        <begin position="213"/>
        <end position="232"/>
    </location>
</feature>
<evidence type="ECO:0000256" key="2">
    <source>
        <dbReference type="ARBA" id="ARBA00004651"/>
    </source>
</evidence>
<feature type="transmembrane region" description="Helical" evidence="12">
    <location>
        <begin position="89"/>
        <end position="108"/>
    </location>
</feature>
<evidence type="ECO:0000256" key="9">
    <source>
        <dbReference type="ARBA" id="ARBA00023136"/>
    </source>
</evidence>
<proteinExistence type="predicted"/>
<feature type="transmembrane region" description="Helical" evidence="12">
    <location>
        <begin position="143"/>
        <end position="161"/>
    </location>
</feature>
<evidence type="ECO:0000256" key="5">
    <source>
        <dbReference type="ARBA" id="ARBA00022475"/>
    </source>
</evidence>
<name>A0ABR2W343_9FUNG</name>
<dbReference type="Gene3D" id="1.20.1250.20">
    <property type="entry name" value="MFS general substrate transporter like domains"/>
    <property type="match status" value="1"/>
</dbReference>
<keyword evidence="5" id="KW-1003">Cell membrane</keyword>
<feature type="transmembrane region" description="Helical" evidence="12">
    <location>
        <begin position="262"/>
        <end position="285"/>
    </location>
</feature>
<feature type="transmembrane region" description="Helical" evidence="12">
    <location>
        <begin position="120"/>
        <end position="137"/>
    </location>
</feature>
<keyword evidence="7 12" id="KW-1133">Transmembrane helix</keyword>
<dbReference type="EMBL" id="JASJQH010007101">
    <property type="protein sequence ID" value="KAK9718287.1"/>
    <property type="molecule type" value="Genomic_DNA"/>
</dbReference>
<evidence type="ECO:0000256" key="3">
    <source>
        <dbReference type="ARBA" id="ARBA00021242"/>
    </source>
</evidence>
<dbReference type="PANTHER" id="PTHR23516:SF1">
    <property type="entry name" value="MOLYBDATE-ANION TRANSPORTER"/>
    <property type="match status" value="1"/>
</dbReference>
<accession>A0ABR2W343</accession>
<evidence type="ECO:0000256" key="8">
    <source>
        <dbReference type="ARBA" id="ARBA00023065"/>
    </source>
</evidence>
<evidence type="ECO:0000256" key="10">
    <source>
        <dbReference type="ARBA" id="ARBA00030646"/>
    </source>
</evidence>
<comment type="caution">
    <text evidence="13">The sequence shown here is derived from an EMBL/GenBank/DDBJ whole genome shotgun (WGS) entry which is preliminary data.</text>
</comment>
<evidence type="ECO:0000256" key="7">
    <source>
        <dbReference type="ARBA" id="ARBA00022989"/>
    </source>
</evidence>
<keyword evidence="4" id="KW-0813">Transport</keyword>
<feature type="transmembrane region" description="Helical" evidence="12">
    <location>
        <begin position="353"/>
        <end position="375"/>
    </location>
</feature>